<accession>A0ABX0TGC7</accession>
<sequence length="191" mass="21208">MKLLHYDGNADAFVAYKEESGRTIPPLPAGPDAVTWWHASTTGPNERSAVQSAVTVPGRKIALQSLPEVTHVGPRSAAENLALHSQQFKDRAFDGLFRIDLPPNLKVLPEAYVENFGQRQMREFESMLLNSGCDLAYTLNNKEAENEWTAIITREALGNIYGTPGPGVTIEREPWIPPPFDLYKFVSRGTQ</sequence>
<keyword evidence="2" id="KW-1185">Reference proteome</keyword>
<dbReference type="Proteomes" id="UP000802392">
    <property type="component" value="Unassembled WGS sequence"/>
</dbReference>
<evidence type="ECO:0000313" key="1">
    <source>
        <dbReference type="EMBL" id="NIJ01573.1"/>
    </source>
</evidence>
<evidence type="ECO:0000313" key="2">
    <source>
        <dbReference type="Proteomes" id="UP000802392"/>
    </source>
</evidence>
<organism evidence="1 2">
    <name type="scientific">Paenarthrobacter ilicis</name>
    <dbReference type="NCBI Taxonomy" id="43665"/>
    <lineage>
        <taxon>Bacteria</taxon>
        <taxon>Bacillati</taxon>
        <taxon>Actinomycetota</taxon>
        <taxon>Actinomycetes</taxon>
        <taxon>Micrococcales</taxon>
        <taxon>Micrococcaceae</taxon>
        <taxon>Paenarthrobacter</taxon>
    </lineage>
</organism>
<comment type="caution">
    <text evidence="1">The sequence shown here is derived from an EMBL/GenBank/DDBJ whole genome shotgun (WGS) entry which is preliminary data.</text>
</comment>
<proteinExistence type="predicted"/>
<reference evidence="1 2" key="1">
    <citation type="submission" date="2020-03" db="EMBL/GenBank/DDBJ databases">
        <title>Genomic Encyclopedia of Type Strains, Phase III (KMG-III): the genomes of soil and plant-associated and newly described type strains.</title>
        <authorList>
            <person name="Whitman W."/>
        </authorList>
    </citation>
    <scope>NUCLEOTIDE SEQUENCE [LARGE SCALE GENOMIC DNA]</scope>
    <source>
        <strain evidence="1 2">CECT 4207</strain>
    </source>
</reference>
<gene>
    <name evidence="1" type="ORF">FHR86_001894</name>
</gene>
<name>A0ABX0TGC7_9MICC</name>
<dbReference type="RefSeq" id="WP_167265437.1">
    <property type="nucleotide sequence ID" value="NZ_BAAAVO010000013.1"/>
</dbReference>
<dbReference type="EMBL" id="JAAOZD010000003">
    <property type="protein sequence ID" value="NIJ01573.1"/>
    <property type="molecule type" value="Genomic_DNA"/>
</dbReference>
<protein>
    <submittedName>
        <fullName evidence="1">Uncharacterized protein</fullName>
    </submittedName>
</protein>